<proteinExistence type="inferred from homology"/>
<evidence type="ECO:0000313" key="3">
    <source>
        <dbReference type="Proteomes" id="UP000233343"/>
    </source>
</evidence>
<sequence length="79" mass="9115">MYIEVTVDLKNYKDETFDIRLSNYHTAKNLIDIVWQARSISGQPREGYWLKIANKKVVLSGNEKLIDCGITTGDRLEIL</sequence>
<dbReference type="RefSeq" id="WP_066193092.1">
    <property type="nucleotide sequence ID" value="NZ_CP194732.1"/>
</dbReference>
<dbReference type="InterPro" id="IPR014921">
    <property type="entry name" value="EsaB"/>
</dbReference>
<dbReference type="PIRSF" id="PIRSF037793">
    <property type="entry name" value="DUF_ubiquitin-like_YukD"/>
    <property type="match status" value="1"/>
</dbReference>
<dbReference type="Gene3D" id="3.10.20.90">
    <property type="entry name" value="Phosphatidylinositol 3-kinase Catalytic Subunit, Chain A, domain 1"/>
    <property type="match status" value="1"/>
</dbReference>
<dbReference type="AlphaFoldDB" id="A0A2N0ZCB0"/>
<evidence type="ECO:0000256" key="1">
    <source>
        <dbReference type="PIRNR" id="PIRNR037793"/>
    </source>
</evidence>
<dbReference type="InterPro" id="IPR024962">
    <property type="entry name" value="YukD-like"/>
</dbReference>
<reference evidence="2 3" key="1">
    <citation type="journal article" date="2010" name="Int. J. Syst. Evol. Microbiol.">
        <title>Bacillus horneckiae sp. nov., isolated from a spacecraft-assembly clean room.</title>
        <authorList>
            <person name="Vaishampayan P."/>
            <person name="Probst A."/>
            <person name="Krishnamurthi S."/>
            <person name="Ghosh S."/>
            <person name="Osman S."/>
            <person name="McDowall A."/>
            <person name="Ruckmani A."/>
            <person name="Mayilraj S."/>
            <person name="Venkateswaran K."/>
        </authorList>
    </citation>
    <scope>NUCLEOTIDE SEQUENCE [LARGE SCALE GENOMIC DNA]</scope>
    <source>
        <strain evidence="3">1PO1SC</strain>
    </source>
</reference>
<gene>
    <name evidence="2" type="ORF">CWS20_20095</name>
</gene>
<comment type="similarity">
    <text evidence="1">Belongs to the EsaB family.</text>
</comment>
<dbReference type="Proteomes" id="UP000233343">
    <property type="component" value="Unassembled WGS sequence"/>
</dbReference>
<protein>
    <submittedName>
        <fullName evidence="2">Ubiquitin</fullName>
    </submittedName>
</protein>
<dbReference type="Pfam" id="PF08817">
    <property type="entry name" value="YukD"/>
    <property type="match status" value="1"/>
</dbReference>
<accession>A0A2N0ZCB0</accession>
<evidence type="ECO:0000313" key="2">
    <source>
        <dbReference type="EMBL" id="PKG27153.1"/>
    </source>
</evidence>
<dbReference type="EMBL" id="PISD01000049">
    <property type="protein sequence ID" value="PKG27153.1"/>
    <property type="molecule type" value="Genomic_DNA"/>
</dbReference>
<comment type="caution">
    <text evidence="2">The sequence shown here is derived from an EMBL/GenBank/DDBJ whole genome shotgun (WGS) entry which is preliminary data.</text>
</comment>
<organism evidence="2 3">
    <name type="scientific">Cytobacillus horneckiae</name>
    <dbReference type="NCBI Taxonomy" id="549687"/>
    <lineage>
        <taxon>Bacteria</taxon>
        <taxon>Bacillati</taxon>
        <taxon>Bacillota</taxon>
        <taxon>Bacilli</taxon>
        <taxon>Bacillales</taxon>
        <taxon>Bacillaceae</taxon>
        <taxon>Cytobacillus</taxon>
    </lineage>
</organism>
<keyword evidence="3" id="KW-1185">Reference proteome</keyword>
<name>A0A2N0ZCB0_9BACI</name>